<dbReference type="PANTHER" id="PTHR43856:SF1">
    <property type="entry name" value="MITOCHONDRIAL CARDIOLIPIN HYDROLASE"/>
    <property type="match status" value="1"/>
</dbReference>
<dbReference type="PROSITE" id="PS50035">
    <property type="entry name" value="PLD"/>
    <property type="match status" value="1"/>
</dbReference>
<dbReference type="SUPFAM" id="SSF56024">
    <property type="entry name" value="Phospholipase D/nuclease"/>
    <property type="match status" value="1"/>
</dbReference>
<accession>A0ABP9ZAI3</accession>
<dbReference type="InterPro" id="IPR025202">
    <property type="entry name" value="PLD-like_dom"/>
</dbReference>
<dbReference type="SMART" id="SM00155">
    <property type="entry name" value="PLDc"/>
    <property type="match status" value="1"/>
</dbReference>
<evidence type="ECO:0000256" key="1">
    <source>
        <dbReference type="ARBA" id="ARBA00022801"/>
    </source>
</evidence>
<evidence type="ECO:0000256" key="2">
    <source>
        <dbReference type="ARBA" id="ARBA00022963"/>
    </source>
</evidence>
<evidence type="ECO:0000259" key="7">
    <source>
        <dbReference type="PROSITE" id="PS50035"/>
    </source>
</evidence>
<evidence type="ECO:0000313" key="8">
    <source>
        <dbReference type="EMBL" id="GAA5816054.1"/>
    </source>
</evidence>
<feature type="domain" description="PLD phosphodiesterase" evidence="7">
    <location>
        <begin position="379"/>
        <end position="406"/>
    </location>
</feature>
<dbReference type="CDD" id="cd09171">
    <property type="entry name" value="PLDc_vPLD6_like"/>
    <property type="match status" value="1"/>
</dbReference>
<evidence type="ECO:0000256" key="5">
    <source>
        <dbReference type="ARBA" id="ARBA00040549"/>
    </source>
</evidence>
<protein>
    <recommendedName>
        <fullName evidence="5">Mitochondrial cardiolipin hydrolase</fullName>
    </recommendedName>
</protein>
<evidence type="ECO:0000313" key="9">
    <source>
        <dbReference type="Proteomes" id="UP001473302"/>
    </source>
</evidence>
<keyword evidence="2" id="KW-0442">Lipid degradation</keyword>
<dbReference type="PANTHER" id="PTHR43856">
    <property type="entry name" value="CARDIOLIPIN HYDROLASE"/>
    <property type="match status" value="1"/>
</dbReference>
<comment type="similarity">
    <text evidence="4">Belongs to the phospholipase D family. MitoPLD/Zucchini subfamily.</text>
</comment>
<organism evidence="8 9">
    <name type="scientific">Mucor flavus</name>
    <dbReference type="NCBI Taxonomy" id="439312"/>
    <lineage>
        <taxon>Eukaryota</taxon>
        <taxon>Fungi</taxon>
        <taxon>Fungi incertae sedis</taxon>
        <taxon>Mucoromycota</taxon>
        <taxon>Mucoromycotina</taxon>
        <taxon>Mucoromycetes</taxon>
        <taxon>Mucorales</taxon>
        <taxon>Mucorineae</taxon>
        <taxon>Mucoraceae</taxon>
        <taxon>Mucor</taxon>
    </lineage>
</organism>
<keyword evidence="3" id="KW-0443">Lipid metabolism</keyword>
<dbReference type="Pfam" id="PF13091">
    <property type="entry name" value="PLDc_2"/>
    <property type="match status" value="1"/>
</dbReference>
<feature type="region of interest" description="Disordered" evidence="6">
    <location>
        <begin position="160"/>
        <end position="208"/>
    </location>
</feature>
<reference evidence="8 9" key="1">
    <citation type="submission" date="2024-04" db="EMBL/GenBank/DDBJ databases">
        <title>genome sequences of Mucor flavus KT1a and Helicostylum pulchrum KT1b strains isolated from the surface of a dry-aged beef.</title>
        <authorList>
            <person name="Toyotome T."/>
            <person name="Hosono M."/>
            <person name="Torimaru M."/>
            <person name="Fukuda K."/>
            <person name="Mikami N."/>
        </authorList>
    </citation>
    <scope>NUCLEOTIDE SEQUENCE [LARGE SCALE GENOMIC DNA]</scope>
    <source>
        <strain evidence="8 9">KT1a</strain>
    </source>
</reference>
<keyword evidence="9" id="KW-1185">Reference proteome</keyword>
<proteinExistence type="inferred from homology"/>
<dbReference type="EMBL" id="BAABUK010000029">
    <property type="protein sequence ID" value="GAA5816054.1"/>
    <property type="molecule type" value="Genomic_DNA"/>
</dbReference>
<sequence length="437" mass="49741">MTGTLPWDNEKPLSVSQLLKQSMRSVDTIASDTSLLDKMSTHLNGLLRGQAPQVDKAVQLLDNMFLNASKAMETDNDKQVLAVLQRQVSSFIGVTLGVKPFLEHQEQQQKERAVASDSDSDSDNEENKLSWFSAQEKEVSRKDRWLAKLLGRKEKDADVYAPDRAEHERLRKQLDEESDSDGAGSGEGERDSDDDDNSSESEYEEVIERIPIKTREIGGAGGGFQVVRRKQKKKKTTIATNFTYSSTTTTYDNNQAPTYNNNNTNNYHKQPRHRVRICEFRPKMLERLACEQIYCMPIFFPSEDSYLVFHSALATAKKTLYVCVFSFTDNDTADVLIDAQNRGVDVRIVTDNDQMDTRKGADVLRLSEQFGIPFKMDNSDQFMHNKFAVIDDRIVITGSFNWSAGARFKNRENVVVTNIPSVVRAYAQEFEHLWRVF</sequence>
<evidence type="ECO:0000256" key="4">
    <source>
        <dbReference type="ARBA" id="ARBA00038012"/>
    </source>
</evidence>
<feature type="compositionally biased region" description="Acidic residues" evidence="6">
    <location>
        <begin position="190"/>
        <end position="205"/>
    </location>
</feature>
<comment type="caution">
    <text evidence="8">The sequence shown here is derived from an EMBL/GenBank/DDBJ whole genome shotgun (WGS) entry which is preliminary data.</text>
</comment>
<dbReference type="InterPro" id="IPR051406">
    <property type="entry name" value="PLD_domain"/>
</dbReference>
<feature type="region of interest" description="Disordered" evidence="6">
    <location>
        <begin position="107"/>
        <end position="132"/>
    </location>
</feature>
<dbReference type="Gene3D" id="3.30.870.10">
    <property type="entry name" value="Endonuclease Chain A"/>
    <property type="match status" value="1"/>
</dbReference>
<keyword evidence="1" id="KW-0378">Hydrolase</keyword>
<name>A0ABP9ZAI3_9FUNG</name>
<gene>
    <name evidence="8" type="ORF">MFLAVUS_009576</name>
</gene>
<evidence type="ECO:0000256" key="3">
    <source>
        <dbReference type="ARBA" id="ARBA00023098"/>
    </source>
</evidence>
<dbReference type="Proteomes" id="UP001473302">
    <property type="component" value="Unassembled WGS sequence"/>
</dbReference>
<dbReference type="InterPro" id="IPR001736">
    <property type="entry name" value="PLipase_D/transphosphatidylase"/>
</dbReference>
<feature type="compositionally biased region" description="Basic and acidic residues" evidence="6">
    <location>
        <begin position="160"/>
        <end position="175"/>
    </location>
</feature>
<evidence type="ECO:0000256" key="6">
    <source>
        <dbReference type="SAM" id="MobiDB-lite"/>
    </source>
</evidence>